<feature type="transmembrane region" description="Helical" evidence="1">
    <location>
        <begin position="6"/>
        <end position="30"/>
    </location>
</feature>
<name>A0A9Q1KKY7_9CARY</name>
<organism evidence="2 3">
    <name type="scientific">Carnegiea gigantea</name>
    <dbReference type="NCBI Taxonomy" id="171969"/>
    <lineage>
        <taxon>Eukaryota</taxon>
        <taxon>Viridiplantae</taxon>
        <taxon>Streptophyta</taxon>
        <taxon>Embryophyta</taxon>
        <taxon>Tracheophyta</taxon>
        <taxon>Spermatophyta</taxon>
        <taxon>Magnoliopsida</taxon>
        <taxon>eudicotyledons</taxon>
        <taxon>Gunneridae</taxon>
        <taxon>Pentapetalae</taxon>
        <taxon>Caryophyllales</taxon>
        <taxon>Cactineae</taxon>
        <taxon>Cactaceae</taxon>
        <taxon>Cactoideae</taxon>
        <taxon>Echinocereeae</taxon>
        <taxon>Carnegiea</taxon>
    </lineage>
</organism>
<accession>A0A9Q1KKY7</accession>
<dbReference type="AlphaFoldDB" id="A0A9Q1KKY7"/>
<proteinExistence type="predicted"/>
<protein>
    <submittedName>
        <fullName evidence="2">Uncharacterized protein</fullName>
    </submittedName>
</protein>
<keyword evidence="1" id="KW-0812">Transmembrane</keyword>
<gene>
    <name evidence="2" type="ORF">Cgig2_030403</name>
</gene>
<dbReference type="Proteomes" id="UP001153076">
    <property type="component" value="Unassembled WGS sequence"/>
</dbReference>
<comment type="caution">
    <text evidence="2">The sequence shown here is derived from an EMBL/GenBank/DDBJ whole genome shotgun (WGS) entry which is preliminary data.</text>
</comment>
<sequence length="154" mass="17109">MIYRKWSLLSGTMALTGGVIGAVVIANLLFVKEVSLSPKPLDLTFPISSCFVIRFQSDPFLKPQPQNQMNAPSSNLWTMALDNLAFNAPSHIMHETIVTSVEGIAHVTRWASIADRLAPVAGLLPFLVQMKHRNQHLMLGRKRQTSGLYKNLNL</sequence>
<keyword evidence="1" id="KW-0472">Membrane</keyword>
<evidence type="ECO:0000313" key="3">
    <source>
        <dbReference type="Proteomes" id="UP001153076"/>
    </source>
</evidence>
<keyword evidence="1" id="KW-1133">Transmembrane helix</keyword>
<reference evidence="2" key="1">
    <citation type="submission" date="2022-04" db="EMBL/GenBank/DDBJ databases">
        <title>Carnegiea gigantea Genome sequencing and assembly v2.</title>
        <authorList>
            <person name="Copetti D."/>
            <person name="Sanderson M.J."/>
            <person name="Burquez A."/>
            <person name="Wojciechowski M.F."/>
        </authorList>
    </citation>
    <scope>NUCLEOTIDE SEQUENCE</scope>
    <source>
        <strain evidence="2">SGP5-SGP5p</strain>
        <tissue evidence="2">Aerial part</tissue>
    </source>
</reference>
<evidence type="ECO:0000313" key="2">
    <source>
        <dbReference type="EMBL" id="KAJ8444729.1"/>
    </source>
</evidence>
<evidence type="ECO:0000256" key="1">
    <source>
        <dbReference type="SAM" id="Phobius"/>
    </source>
</evidence>
<keyword evidence="3" id="KW-1185">Reference proteome</keyword>
<dbReference type="EMBL" id="JAKOGI010000091">
    <property type="protein sequence ID" value="KAJ8444729.1"/>
    <property type="molecule type" value="Genomic_DNA"/>
</dbReference>
<dbReference type="OrthoDB" id="1491512at2759"/>